<comment type="similarity">
    <text evidence="1">Belongs to the glycosyltransferase 20 family.</text>
</comment>
<proteinExistence type="inferred from homology"/>
<organism evidence="2 3">
    <name type="scientific">Jannaschia seosinensis</name>
    <dbReference type="NCBI Taxonomy" id="313367"/>
    <lineage>
        <taxon>Bacteria</taxon>
        <taxon>Pseudomonadati</taxon>
        <taxon>Pseudomonadota</taxon>
        <taxon>Alphaproteobacteria</taxon>
        <taxon>Rhodobacterales</taxon>
        <taxon>Roseobacteraceae</taxon>
        <taxon>Jannaschia</taxon>
    </lineage>
</organism>
<name>A0A0M7B4G5_9RHOB</name>
<dbReference type="Proteomes" id="UP000049455">
    <property type="component" value="Unassembled WGS sequence"/>
</dbReference>
<keyword evidence="2" id="KW-0328">Glycosyltransferase</keyword>
<dbReference type="EC" id="2.4.1.15" evidence="2"/>
<evidence type="ECO:0000313" key="3">
    <source>
        <dbReference type="Proteomes" id="UP000049455"/>
    </source>
</evidence>
<keyword evidence="3" id="KW-1185">Reference proteome</keyword>
<dbReference type="OrthoDB" id="9815690at2"/>
<dbReference type="STRING" id="313367.JSE7799_00233"/>
<gene>
    <name evidence="2" type="primary">otsA</name>
    <name evidence="2" type="ORF">JSE7799_00233</name>
</gene>
<reference evidence="2 3" key="1">
    <citation type="submission" date="2015-09" db="EMBL/GenBank/DDBJ databases">
        <authorList>
            <person name="Jackson K.R."/>
            <person name="Lunt B.L."/>
            <person name="Fisher J.N.B."/>
            <person name="Gardner A.V."/>
            <person name="Bailey M.E."/>
            <person name="Deus L.M."/>
            <person name="Earl A.S."/>
            <person name="Gibby P.D."/>
            <person name="Hartmann K.A."/>
            <person name="Liu J.E."/>
            <person name="Manci A.M."/>
            <person name="Nielsen D.A."/>
            <person name="Solomon M.B."/>
            <person name="Breakwell D.P."/>
            <person name="Burnett S.H."/>
            <person name="Grose J.H."/>
        </authorList>
    </citation>
    <scope>NUCLEOTIDE SEQUENCE [LARGE SCALE GENOMIC DNA]</scope>
    <source>
        <strain evidence="2 3">CECT 7799</strain>
    </source>
</reference>
<dbReference type="PANTHER" id="PTHR10788:SF106">
    <property type="entry name" value="BCDNA.GH08860"/>
    <property type="match status" value="1"/>
</dbReference>
<dbReference type="Pfam" id="PF00982">
    <property type="entry name" value="Glyco_transf_20"/>
    <property type="match status" value="1"/>
</dbReference>
<evidence type="ECO:0000256" key="1">
    <source>
        <dbReference type="ARBA" id="ARBA00008799"/>
    </source>
</evidence>
<dbReference type="CDD" id="cd03788">
    <property type="entry name" value="GT20_TPS"/>
    <property type="match status" value="1"/>
</dbReference>
<sequence length="470" mass="53092">MRQAEADAEAQEKPGRLIVISNRIPTDEVPAGGLVYAIHEALNDIGGLWIGAGTPSDEAQEGLTEVKSEAYDKATFSLSRTEYDRYYLGYSNSVLWPLFHHRADLLSVYERDFEAYREVNRRVARAVAEIARPDDMIWIQDYHFLMLAREMRDLGLKNRIGLFLHIPFPNASDILALPQGPQIANWLAAHDLVGLQTQRDVAAARETLRRDPDCEAMGNGNWLFRGREFAVLSFPIGIDAEEFARKAAESPVPELQLSPDAPLLLGVDRLDYSKGLVHRFRGFGAYLEQRSQHGTRPTFLQIAPVSREDVSAYQDIREELERAAGSINGAYADLDWTPIRYVRRHVARERLAALFRRANVALVTPLADGMNLVAKEFVAAQNPDDPGVLILSHFAGAAEQMQAALMVNPFDHGNFAHAIDRALHMSLAERQDRHASLRENVFKQDIAWWTRTYLNRLSRVPAYQEDRPRD</sequence>
<evidence type="ECO:0000313" key="2">
    <source>
        <dbReference type="EMBL" id="CUH13025.1"/>
    </source>
</evidence>
<dbReference type="PANTHER" id="PTHR10788">
    <property type="entry name" value="TREHALOSE-6-PHOSPHATE SYNTHASE"/>
    <property type="match status" value="1"/>
</dbReference>
<accession>A0A0M7B4G5</accession>
<dbReference type="RefSeq" id="WP_055661957.1">
    <property type="nucleotide sequence ID" value="NZ_CYPR01000014.1"/>
</dbReference>
<dbReference type="AlphaFoldDB" id="A0A0M7B4G5"/>
<dbReference type="GO" id="GO:0005992">
    <property type="term" value="P:trehalose biosynthetic process"/>
    <property type="evidence" value="ECO:0007669"/>
    <property type="project" value="InterPro"/>
</dbReference>
<keyword evidence="2" id="KW-0808">Transferase</keyword>
<dbReference type="Gene3D" id="3.40.50.2000">
    <property type="entry name" value="Glycogen Phosphorylase B"/>
    <property type="match status" value="2"/>
</dbReference>
<dbReference type="EMBL" id="CYPR01000014">
    <property type="protein sequence ID" value="CUH13025.1"/>
    <property type="molecule type" value="Genomic_DNA"/>
</dbReference>
<protein>
    <submittedName>
        <fullName evidence="2">Alpha,alpha-trehalose-phosphate synthase [UDP-forming]</fullName>
        <ecNumber evidence="2">2.4.1.15</ecNumber>
    </submittedName>
</protein>
<dbReference type="InterPro" id="IPR001830">
    <property type="entry name" value="Glyco_trans_20"/>
</dbReference>
<dbReference type="SUPFAM" id="SSF53756">
    <property type="entry name" value="UDP-Glycosyltransferase/glycogen phosphorylase"/>
    <property type="match status" value="1"/>
</dbReference>
<dbReference type="GO" id="GO:0003825">
    <property type="term" value="F:alpha,alpha-trehalose-phosphate synthase (UDP-forming) activity"/>
    <property type="evidence" value="ECO:0007669"/>
    <property type="project" value="UniProtKB-EC"/>
</dbReference>